<dbReference type="CDD" id="cd11524">
    <property type="entry name" value="SYLF"/>
    <property type="match status" value="1"/>
</dbReference>
<name>A0A967B082_9FLAO</name>
<dbReference type="Pfam" id="PF04366">
    <property type="entry name" value="Ysc84"/>
    <property type="match status" value="1"/>
</dbReference>
<gene>
    <name evidence="2" type="ORF">FK220_010335</name>
</gene>
<dbReference type="EMBL" id="VIKU02000002">
    <property type="protein sequence ID" value="NHF59741.1"/>
    <property type="molecule type" value="Genomic_DNA"/>
</dbReference>
<protein>
    <submittedName>
        <fullName evidence="2">Lipid-binding SYLF domain-containing protein</fullName>
    </submittedName>
</protein>
<evidence type="ECO:0000313" key="3">
    <source>
        <dbReference type="Proteomes" id="UP000707206"/>
    </source>
</evidence>
<reference evidence="2" key="2">
    <citation type="submission" date="2020-03" db="EMBL/GenBank/DDBJ databases">
        <title>Flavobacteriaceae bacterium strain TP-CH-4, a member of the family Flavobacteriaceae isolated from a deep-sea seamount.</title>
        <authorList>
            <person name="Zhang D.-C."/>
        </authorList>
    </citation>
    <scope>NUCLEOTIDE SEQUENCE</scope>
    <source>
        <strain evidence="2">TP-CH-4</strain>
    </source>
</reference>
<dbReference type="InterPro" id="IPR007461">
    <property type="entry name" value="Ysc84_actin-binding"/>
</dbReference>
<comment type="caution">
    <text evidence="2">The sequence shown here is derived from an EMBL/GenBank/DDBJ whole genome shotgun (WGS) entry which is preliminary data.</text>
</comment>
<keyword evidence="3" id="KW-1185">Reference proteome</keyword>
<organism evidence="2 3">
    <name type="scientific">Pelagihabitans pacificus</name>
    <dbReference type="NCBI Taxonomy" id="2696054"/>
    <lineage>
        <taxon>Bacteria</taxon>
        <taxon>Pseudomonadati</taxon>
        <taxon>Bacteroidota</taxon>
        <taxon>Flavobacteriia</taxon>
        <taxon>Flavobacteriales</taxon>
        <taxon>Flavobacteriaceae</taxon>
        <taxon>Pelagihabitans</taxon>
    </lineage>
</organism>
<evidence type="ECO:0000313" key="2">
    <source>
        <dbReference type="EMBL" id="NHF59741.1"/>
    </source>
</evidence>
<proteinExistence type="predicted"/>
<sequence>MARTNSLLFLSLTVFLTYTGIFAQGQIGGWDPELETKARETIEMFKEKDPGLELFFQEAYGYAVFPGVGKGAAGVGGAHGSGVVFQKGEPIGKVTMTQITVGFQFGGQAYSELIFFEDEQAMKRFQRGKLKFAGQVSAVAVTVGASADVAYQNGVAVFTMSKAGLMYEASLGGQKFKYRPKKNKN</sequence>
<feature type="domain" description="Ysc84 actin-binding" evidence="1">
    <location>
        <begin position="98"/>
        <end position="184"/>
    </location>
</feature>
<accession>A0A967B082</accession>
<evidence type="ECO:0000259" key="1">
    <source>
        <dbReference type="Pfam" id="PF04366"/>
    </source>
</evidence>
<reference evidence="2" key="1">
    <citation type="submission" date="2019-07" db="EMBL/GenBank/DDBJ databases">
        <authorList>
            <person name="De-Chao Zhang Q."/>
        </authorList>
    </citation>
    <scope>NUCLEOTIDE SEQUENCE</scope>
    <source>
        <strain evidence="2">TP-CH-4</strain>
    </source>
</reference>
<dbReference type="Proteomes" id="UP000707206">
    <property type="component" value="Unassembled WGS sequence"/>
</dbReference>
<dbReference type="AlphaFoldDB" id="A0A967B082"/>